<evidence type="ECO:0000256" key="8">
    <source>
        <dbReference type="ARBA" id="ARBA00023172"/>
    </source>
</evidence>
<feature type="active site" description="O-(3'-phospho-DNA)-tyrosine intermediate" evidence="10">
    <location>
        <position position="275"/>
    </location>
</feature>
<feature type="active site" evidence="10">
    <location>
        <position position="146"/>
    </location>
</feature>
<evidence type="ECO:0000256" key="3">
    <source>
        <dbReference type="ARBA" id="ARBA00022490"/>
    </source>
</evidence>
<dbReference type="CDD" id="cd00798">
    <property type="entry name" value="INT_XerDC_C"/>
    <property type="match status" value="1"/>
</dbReference>
<evidence type="ECO:0000256" key="9">
    <source>
        <dbReference type="ARBA" id="ARBA00023306"/>
    </source>
</evidence>
<organism evidence="13 14">
    <name type="scientific">Maccoyibacter intestinihominis</name>
    <dbReference type="NCBI Taxonomy" id="3133499"/>
    <lineage>
        <taxon>Bacteria</taxon>
        <taxon>Bacillati</taxon>
        <taxon>Bacillota</taxon>
        <taxon>Clostridia</taxon>
        <taxon>Lachnospirales</taxon>
        <taxon>Lachnospiraceae</taxon>
        <taxon>Maccoyibacter</taxon>
    </lineage>
</organism>
<dbReference type="PANTHER" id="PTHR30349">
    <property type="entry name" value="PHAGE INTEGRASE-RELATED"/>
    <property type="match status" value="1"/>
</dbReference>
<proteinExistence type="inferred from homology"/>
<feature type="domain" description="Core-binding (CB)" evidence="12">
    <location>
        <begin position="1"/>
        <end position="85"/>
    </location>
</feature>
<dbReference type="HAMAP" id="MF_01808">
    <property type="entry name" value="Recomb_XerC_XerD"/>
    <property type="match status" value="1"/>
</dbReference>
<dbReference type="InterPro" id="IPR013762">
    <property type="entry name" value="Integrase-like_cat_sf"/>
</dbReference>
<comment type="similarity">
    <text evidence="2">Belongs to the 'phage' integrase family. XerD subfamily.</text>
</comment>
<evidence type="ECO:0000256" key="6">
    <source>
        <dbReference type="ARBA" id="ARBA00022908"/>
    </source>
</evidence>
<evidence type="ECO:0000313" key="13">
    <source>
        <dbReference type="EMBL" id="MEQ2557338.1"/>
    </source>
</evidence>
<evidence type="ECO:0000259" key="11">
    <source>
        <dbReference type="PROSITE" id="PS51898"/>
    </source>
</evidence>
<name>A0ABV1HC92_9FIRM</name>
<dbReference type="Gene3D" id="1.10.150.130">
    <property type="match status" value="1"/>
</dbReference>
<keyword evidence="8 10" id="KW-0233">DNA recombination</keyword>
<keyword evidence="6 10" id="KW-0229">DNA integration</keyword>
<evidence type="ECO:0000256" key="5">
    <source>
        <dbReference type="ARBA" id="ARBA00022829"/>
    </source>
</evidence>
<dbReference type="RefSeq" id="WP_353530477.1">
    <property type="nucleotide sequence ID" value="NZ_JBBMEX010000004.1"/>
</dbReference>
<comment type="caution">
    <text evidence="10">Lacks conserved residue(s) required for the propagation of feature annotation.</text>
</comment>
<dbReference type="InterPro" id="IPR050090">
    <property type="entry name" value="Tyrosine_recombinase_XerCD"/>
</dbReference>
<feature type="active site" evidence="10">
    <location>
        <position position="266"/>
    </location>
</feature>
<dbReference type="InterPro" id="IPR011010">
    <property type="entry name" value="DNA_brk_join_enz"/>
</dbReference>
<dbReference type="InterPro" id="IPR004107">
    <property type="entry name" value="Integrase_SAM-like_N"/>
</dbReference>
<dbReference type="InterPro" id="IPR010998">
    <property type="entry name" value="Integrase_recombinase_N"/>
</dbReference>
<accession>A0ABV1HC92</accession>
<evidence type="ECO:0000256" key="7">
    <source>
        <dbReference type="ARBA" id="ARBA00023125"/>
    </source>
</evidence>
<dbReference type="Pfam" id="PF00589">
    <property type="entry name" value="Phage_integrase"/>
    <property type="match status" value="1"/>
</dbReference>
<feature type="active site" evidence="10">
    <location>
        <position position="243"/>
    </location>
</feature>
<evidence type="ECO:0000313" key="14">
    <source>
        <dbReference type="Proteomes" id="UP001454489"/>
    </source>
</evidence>
<evidence type="ECO:0000256" key="10">
    <source>
        <dbReference type="HAMAP-Rule" id="MF_01808"/>
    </source>
</evidence>
<dbReference type="NCBIfam" id="TIGR02225">
    <property type="entry name" value="recomb_XerD"/>
    <property type="match status" value="1"/>
</dbReference>
<comment type="subunit">
    <text evidence="10">Forms a cyclic heterotetrameric complex composed of two molecules of XerC and two molecules of XerD.</text>
</comment>
<dbReference type="Pfam" id="PF02899">
    <property type="entry name" value="Phage_int_SAM_1"/>
    <property type="match status" value="1"/>
</dbReference>
<evidence type="ECO:0000256" key="1">
    <source>
        <dbReference type="ARBA" id="ARBA00004496"/>
    </source>
</evidence>
<dbReference type="PROSITE" id="PS51898">
    <property type="entry name" value="TYR_RECOMBINASE"/>
    <property type="match status" value="1"/>
</dbReference>
<sequence length="294" mass="33151">MTKEIQNFITYMCEVKQISKNTELSYERDLRKMSVFLQEQGVASVSDVTSTNLNAYILYLEKEGRKPSTISRSIASMKAFFGYLQKKNYVNQNPAEGLKAPKIEKKMPAILTTEETVKLLEQLSGSSPKELRDKAMLELLYATGIRVSELIALKLSDINISMEYLTCRDAHRERIIPFGGIAREAIENYLDLGRPKLIKDESCDLLFTNCSGGEMSRQGFWKIIKCCGKKAGITSEITPHTLRHSFAAHLVSNGADLKSVQEMLGHSDISTTQIYAQVNQNRIREVYAKTHPRG</sequence>
<dbReference type="InterPro" id="IPR002104">
    <property type="entry name" value="Integrase_catalytic"/>
</dbReference>
<comment type="subcellular location">
    <subcellularLocation>
        <location evidence="1 10">Cytoplasm</location>
    </subcellularLocation>
</comment>
<comment type="function">
    <text evidence="10">Site-specific tyrosine recombinase, which acts by catalyzing the cutting and rejoining of the recombining DNA molecules. The XerC-XerD complex is essential to convert dimers of the bacterial chromosome into monomers to permit their segregation at cell division. It also contributes to the segregational stability of plasmids.</text>
</comment>
<dbReference type="EMBL" id="JBBMEX010000004">
    <property type="protein sequence ID" value="MEQ2557338.1"/>
    <property type="molecule type" value="Genomic_DNA"/>
</dbReference>
<dbReference type="InterPro" id="IPR023009">
    <property type="entry name" value="Tyrosine_recombinase_XerC/XerD"/>
</dbReference>
<keyword evidence="3 10" id="KW-0963">Cytoplasm</keyword>
<keyword evidence="14" id="KW-1185">Reference proteome</keyword>
<feature type="domain" description="Tyr recombinase" evidence="11">
    <location>
        <begin position="106"/>
        <end position="288"/>
    </location>
</feature>
<dbReference type="Gene3D" id="1.10.443.10">
    <property type="entry name" value="Intergrase catalytic core"/>
    <property type="match status" value="1"/>
</dbReference>
<evidence type="ECO:0000259" key="12">
    <source>
        <dbReference type="PROSITE" id="PS51900"/>
    </source>
</evidence>
<evidence type="ECO:0000256" key="4">
    <source>
        <dbReference type="ARBA" id="ARBA00022618"/>
    </source>
</evidence>
<dbReference type="PROSITE" id="PS51900">
    <property type="entry name" value="CB"/>
    <property type="match status" value="1"/>
</dbReference>
<gene>
    <name evidence="13" type="primary">xerD</name>
    <name evidence="10" type="synonym">xerC</name>
    <name evidence="13" type="ORF">WMO43_05525</name>
</gene>
<keyword evidence="5 10" id="KW-0159">Chromosome partition</keyword>
<dbReference type="InterPro" id="IPR011932">
    <property type="entry name" value="Recomb_XerD"/>
</dbReference>
<dbReference type="Proteomes" id="UP001454489">
    <property type="component" value="Unassembled WGS sequence"/>
</dbReference>
<evidence type="ECO:0000256" key="2">
    <source>
        <dbReference type="ARBA" id="ARBA00010450"/>
    </source>
</evidence>
<dbReference type="InterPro" id="IPR044068">
    <property type="entry name" value="CB"/>
</dbReference>
<dbReference type="NCBIfam" id="NF040815">
    <property type="entry name" value="recomb_XerA_Arch"/>
    <property type="match status" value="1"/>
</dbReference>
<keyword evidence="4 10" id="KW-0132">Cell division</keyword>
<protein>
    <recommendedName>
        <fullName evidence="10">Tyrosine recombinase XerC</fullName>
    </recommendedName>
</protein>
<keyword evidence="9 10" id="KW-0131">Cell cycle</keyword>
<comment type="caution">
    <text evidence="13">The sequence shown here is derived from an EMBL/GenBank/DDBJ whole genome shotgun (WGS) entry which is preliminary data.</text>
</comment>
<dbReference type="NCBIfam" id="NF001399">
    <property type="entry name" value="PRK00283.1"/>
    <property type="match status" value="1"/>
</dbReference>
<dbReference type="PANTHER" id="PTHR30349:SF81">
    <property type="entry name" value="TYROSINE RECOMBINASE XERC"/>
    <property type="match status" value="1"/>
</dbReference>
<reference evidence="13 14" key="1">
    <citation type="submission" date="2024-03" db="EMBL/GenBank/DDBJ databases">
        <title>Human intestinal bacterial collection.</title>
        <authorList>
            <person name="Pauvert C."/>
            <person name="Hitch T.C.A."/>
            <person name="Clavel T."/>
        </authorList>
    </citation>
    <scope>NUCLEOTIDE SEQUENCE [LARGE SCALE GENOMIC DNA]</scope>
    <source>
        <strain evidence="13 14">CLA-AA-H185</strain>
    </source>
</reference>
<keyword evidence="7 10" id="KW-0238">DNA-binding</keyword>
<feature type="active site" evidence="10">
    <location>
        <position position="240"/>
    </location>
</feature>
<comment type="similarity">
    <text evidence="10">Belongs to the 'phage' integrase family. XerC subfamily.</text>
</comment>
<dbReference type="SUPFAM" id="SSF56349">
    <property type="entry name" value="DNA breaking-rejoining enzymes"/>
    <property type="match status" value="1"/>
</dbReference>